<evidence type="ECO:0000256" key="1">
    <source>
        <dbReference type="SAM" id="MobiDB-lite"/>
    </source>
</evidence>
<feature type="region of interest" description="Disordered" evidence="1">
    <location>
        <begin position="1"/>
        <end position="21"/>
    </location>
</feature>
<comment type="caution">
    <text evidence="2">The sequence shown here is derived from an EMBL/GenBank/DDBJ whole genome shotgun (WGS) entry which is preliminary data.</text>
</comment>
<protein>
    <submittedName>
        <fullName evidence="2">10985_t:CDS:1</fullName>
    </submittedName>
</protein>
<organism evidence="2 3">
    <name type="scientific">Funneliformis geosporum</name>
    <dbReference type="NCBI Taxonomy" id="1117311"/>
    <lineage>
        <taxon>Eukaryota</taxon>
        <taxon>Fungi</taxon>
        <taxon>Fungi incertae sedis</taxon>
        <taxon>Mucoromycota</taxon>
        <taxon>Glomeromycotina</taxon>
        <taxon>Glomeromycetes</taxon>
        <taxon>Glomerales</taxon>
        <taxon>Glomeraceae</taxon>
        <taxon>Funneliformis</taxon>
    </lineage>
</organism>
<name>A0A9W4SRX4_9GLOM</name>
<sequence length="160" mass="18585">MNASEKKDTPQPKIIHEGVKMHDSDTAIAAEPLLDQHSDSPQQPLQNDNIILANPLVPNLLCSPYQPPGSESQSQHDSQENYLISQQYNTLLEQPSFEQYTLFYPSYNYHNYPYMNNVFYITHHWILYEITYLPPPQSFEFGLGEKQIKMVFLTDLFSSR</sequence>
<gene>
    <name evidence="2" type="ORF">FWILDA_LOCUS9715</name>
</gene>
<dbReference type="AlphaFoldDB" id="A0A9W4SRX4"/>
<dbReference type="Proteomes" id="UP001153678">
    <property type="component" value="Unassembled WGS sequence"/>
</dbReference>
<keyword evidence="3" id="KW-1185">Reference proteome</keyword>
<evidence type="ECO:0000313" key="2">
    <source>
        <dbReference type="EMBL" id="CAI2180706.1"/>
    </source>
</evidence>
<evidence type="ECO:0000313" key="3">
    <source>
        <dbReference type="Proteomes" id="UP001153678"/>
    </source>
</evidence>
<dbReference type="EMBL" id="CAMKVN010002351">
    <property type="protein sequence ID" value="CAI2180706.1"/>
    <property type="molecule type" value="Genomic_DNA"/>
</dbReference>
<accession>A0A9W4SRX4</accession>
<reference evidence="2" key="1">
    <citation type="submission" date="2022-08" db="EMBL/GenBank/DDBJ databases">
        <authorList>
            <person name="Kallberg Y."/>
            <person name="Tangrot J."/>
            <person name="Rosling A."/>
        </authorList>
    </citation>
    <scope>NUCLEOTIDE SEQUENCE</scope>
    <source>
        <strain evidence="2">Wild A</strain>
    </source>
</reference>
<proteinExistence type="predicted"/>